<dbReference type="InterPro" id="IPR044938">
    <property type="entry name" value="EDC4_C_sf"/>
</dbReference>
<dbReference type="OrthoDB" id="21128at2759"/>
<dbReference type="InterPro" id="IPR001680">
    <property type="entry name" value="WD40_rpt"/>
</dbReference>
<dbReference type="SUPFAM" id="SSF50978">
    <property type="entry name" value="WD40 repeat-like"/>
    <property type="match status" value="1"/>
</dbReference>
<dbReference type="SMART" id="SM00320">
    <property type="entry name" value="WD40"/>
    <property type="match status" value="1"/>
</dbReference>
<keyword evidence="5" id="KW-0677">Repeat</keyword>
<dbReference type="PANTHER" id="PTHR15598">
    <property type="entry name" value="ENHANCER OF MRNA-DECAPPING PROTEIN 4"/>
    <property type="match status" value="1"/>
</dbReference>
<dbReference type="InterPro" id="IPR015943">
    <property type="entry name" value="WD40/YVTN_repeat-like_dom_sf"/>
</dbReference>
<comment type="similarity">
    <text evidence="2">Belongs to the WD repeat EDC4 family.</text>
</comment>
<gene>
    <name evidence="12" type="ORF">BOX15_Mlig021866g3</name>
</gene>
<dbReference type="InterPro" id="IPR049404">
    <property type="entry name" value="EDC4_C"/>
</dbReference>
<evidence type="ECO:0000256" key="9">
    <source>
        <dbReference type="SAM" id="MobiDB-lite"/>
    </source>
</evidence>
<feature type="domain" description="Enhancer of mRNA-decapping protein 4 WD40 repeat region" evidence="10">
    <location>
        <begin position="45"/>
        <end position="396"/>
    </location>
</feature>
<feature type="compositionally biased region" description="Acidic residues" evidence="9">
    <location>
        <begin position="565"/>
        <end position="578"/>
    </location>
</feature>
<keyword evidence="13" id="KW-1185">Reference proteome</keyword>
<dbReference type="AlphaFoldDB" id="A0A267FMV9"/>
<dbReference type="Gene3D" id="1.10.220.100">
    <property type="entry name" value="conserved c-terminal region of ge- 1"/>
    <property type="match status" value="1"/>
</dbReference>
<feature type="coiled-coil region" evidence="8">
    <location>
        <begin position="946"/>
        <end position="1049"/>
    </location>
</feature>
<proteinExistence type="inferred from homology"/>
<dbReference type="Proteomes" id="UP000215902">
    <property type="component" value="Unassembled WGS sequence"/>
</dbReference>
<evidence type="ECO:0000259" key="10">
    <source>
        <dbReference type="Pfam" id="PF16529"/>
    </source>
</evidence>
<dbReference type="STRING" id="282301.A0A267FMV9"/>
<evidence type="ECO:0000313" key="13">
    <source>
        <dbReference type="Proteomes" id="UP000215902"/>
    </source>
</evidence>
<evidence type="ECO:0000256" key="5">
    <source>
        <dbReference type="ARBA" id="ARBA00022737"/>
    </source>
</evidence>
<reference evidence="12 13" key="1">
    <citation type="submission" date="2017-06" db="EMBL/GenBank/DDBJ databases">
        <title>A platform for efficient transgenesis in Macrostomum lignano, a flatworm model organism for stem cell research.</title>
        <authorList>
            <person name="Berezikov E."/>
        </authorList>
    </citation>
    <scope>NUCLEOTIDE SEQUENCE [LARGE SCALE GENOMIC DNA]</scope>
    <source>
        <strain evidence="12">DV1</strain>
        <tissue evidence="12">Whole organism</tissue>
    </source>
</reference>
<accession>A0A267FMV9</accession>
<sequence length="1174" mass="127344">MTSLQEIACTGQSDSSSFSLRPGRVHVTASQASNSGAEQRQADARIRVVPTIKFAWTQQFYNGHLVASHHCLPLVAYTLKAVRSSHDEGVVRVFNSKTAAKALIKGYASRVVDIAFAHIDDLPILASVDGHGTVHVDLIQDSHSAESLLTRRLVTVTRSGGRVSEYHRLTWCPYIADADDADDEDEEDEDDDLSGCGQNGASAESRRSAKARLLAVTHDNELNLLDVQKLVSTYAGQVVDSDSLDEHFVKFQNHSQPIMDLAISPEGGLVATCGLDGIVYFFQVEWEDGLLQASQMPDPWKPHEGRPVYRVLFLDDVRGVKKDVQFCCHAITCGEFNRELKLWRMDNWACLQTLQFASPAGERPPELKIACDSSGRYVVLTDSTRSVFYVAEFCSTDAGGGPALTCLTEFVIADPCIDFSIASLKPAKSTAALASTGAIGSGESAQTLHLQTVGPRALQNHFITFAPSFASGAAPSSPAAAASSGPASAAATPRSLGNSTDVDLLLASGSSAAGSGGFGRAGTAVDSSTVTIVTGLASPVGSSVVGSRDVAVAAVAASAAADAAADVDDAEPADDDAEVSQLMSQRATDAGDDAIDMPPPPPTNGDEEDDTNAIEPDEDDDEGDEEEEEEGQQDEGEAGGQQRDDLLILPDSPDDNDDNDRQSGRAGDNDEDDEDTEEDGCVEEDDERAAAVADLAAAAVAAAADSGGAGDRPSSAPKKSPVTNIASSNSALTAAVASAASSAAASAVGSAVGDLRQLAEASRLQSQQLAELQRQVAGQAAQLALLADQHRQAERQLRSDQQDTLAGIRQAALTSLDRLQQEVRDEVHREMSATNAAVQENITKFIRSKGTVDTIGKTTAQCVQGPLVNAYKDMCNNLLFPRLEQMSQELFTQLNTAFSAGLNELIAKVREETEAIAREQTLVKNKEISSLKAACTDVKSDLRSTAESIRKEVDNSLARLGEQQQQQQRQFLEQHQRLMQEQQQMFQQQMQQQMQQLFQQQQQQQQDTQQQQQQRLALRSTLVTPVPQKQQEQRRIEDYREAVNSALAMQDYNRAFKEALSSTRLELVLDLCNRVKPFDLFRSPNLEQQVILSLIQQLGRNLLERTKLKCDYLQESFDYLRPEESVVREHGKRVLQHLVKRIDELNCDPTDQFAYRTVRRVRMLATGFINEHLV</sequence>
<evidence type="ECO:0000256" key="7">
    <source>
        <dbReference type="PROSITE-ProRule" id="PRU00221"/>
    </source>
</evidence>
<dbReference type="GO" id="GO:0031087">
    <property type="term" value="P:deadenylation-independent decapping of nuclear-transcribed mRNA"/>
    <property type="evidence" value="ECO:0007669"/>
    <property type="project" value="InterPro"/>
</dbReference>
<feature type="region of interest" description="Disordered" evidence="9">
    <location>
        <begin position="181"/>
        <end position="204"/>
    </location>
</feature>
<feature type="region of interest" description="Disordered" evidence="9">
    <location>
        <begin position="1"/>
        <end position="20"/>
    </location>
</feature>
<dbReference type="SUPFAM" id="SSF81995">
    <property type="entry name" value="beta-sandwich domain of Sec23/24"/>
    <property type="match status" value="1"/>
</dbReference>
<feature type="compositionally biased region" description="Acidic residues" evidence="9">
    <location>
        <begin position="669"/>
        <end position="687"/>
    </location>
</feature>
<dbReference type="InterPro" id="IPR045152">
    <property type="entry name" value="EDC4-like"/>
</dbReference>
<evidence type="ECO:0000256" key="8">
    <source>
        <dbReference type="SAM" id="Coils"/>
    </source>
</evidence>
<dbReference type="InterPro" id="IPR036322">
    <property type="entry name" value="WD40_repeat_dom_sf"/>
</dbReference>
<organism evidence="12 13">
    <name type="scientific">Macrostomum lignano</name>
    <dbReference type="NCBI Taxonomy" id="282301"/>
    <lineage>
        <taxon>Eukaryota</taxon>
        <taxon>Metazoa</taxon>
        <taxon>Spiralia</taxon>
        <taxon>Lophotrochozoa</taxon>
        <taxon>Platyhelminthes</taxon>
        <taxon>Rhabditophora</taxon>
        <taxon>Macrostomorpha</taxon>
        <taxon>Macrostomida</taxon>
        <taxon>Macrostomidae</taxon>
        <taxon>Macrostomum</taxon>
    </lineage>
</organism>
<dbReference type="Gene3D" id="2.130.10.10">
    <property type="entry name" value="YVTN repeat-like/Quinoprotein amine dehydrogenase"/>
    <property type="match status" value="1"/>
</dbReference>
<protein>
    <submittedName>
        <fullName evidence="12">Uncharacterized protein</fullName>
    </submittedName>
</protein>
<feature type="domain" description="Enhancer of mRNA-decapping protein 4 C-terminal" evidence="11">
    <location>
        <begin position="1044"/>
        <end position="1149"/>
    </location>
</feature>
<feature type="compositionally biased region" description="Low complexity" evidence="9">
    <location>
        <begin position="690"/>
        <end position="717"/>
    </location>
</feature>
<feature type="coiled-coil region" evidence="8">
    <location>
        <begin position="755"/>
        <end position="803"/>
    </location>
</feature>
<keyword evidence="4 7" id="KW-0853">WD repeat</keyword>
<evidence type="ECO:0000256" key="3">
    <source>
        <dbReference type="ARBA" id="ARBA00022490"/>
    </source>
</evidence>
<comment type="subcellular location">
    <subcellularLocation>
        <location evidence="1">Cytoplasm</location>
        <location evidence="1">P-body</location>
    </subcellularLocation>
</comment>
<dbReference type="PANTHER" id="PTHR15598:SF5">
    <property type="entry name" value="ENHANCER OF MRNA-DECAPPING PROTEIN 4"/>
    <property type="match status" value="1"/>
</dbReference>
<evidence type="ECO:0000259" key="11">
    <source>
        <dbReference type="Pfam" id="PF21289"/>
    </source>
</evidence>
<evidence type="ECO:0000256" key="2">
    <source>
        <dbReference type="ARBA" id="ARBA00009639"/>
    </source>
</evidence>
<feature type="compositionally biased region" description="Acidic residues" evidence="9">
    <location>
        <begin position="605"/>
        <end position="637"/>
    </location>
</feature>
<evidence type="ECO:0000256" key="6">
    <source>
        <dbReference type="ARBA" id="ARBA00023054"/>
    </source>
</evidence>
<name>A0A267FMV9_9PLAT</name>
<evidence type="ECO:0000256" key="1">
    <source>
        <dbReference type="ARBA" id="ARBA00004201"/>
    </source>
</evidence>
<feature type="compositionally biased region" description="Acidic residues" evidence="9">
    <location>
        <begin position="181"/>
        <end position="193"/>
    </location>
</feature>
<feature type="compositionally biased region" description="Polar residues" evidence="9">
    <location>
        <begin position="1"/>
        <end position="19"/>
    </location>
</feature>
<dbReference type="PROSITE" id="PS50082">
    <property type="entry name" value="WD_REPEATS_2"/>
    <property type="match status" value="1"/>
</dbReference>
<dbReference type="EMBL" id="NIVC01000946">
    <property type="protein sequence ID" value="PAA74447.1"/>
    <property type="molecule type" value="Genomic_DNA"/>
</dbReference>
<feature type="region of interest" description="Disordered" evidence="9">
    <location>
        <begin position="562"/>
        <end position="723"/>
    </location>
</feature>
<dbReference type="GO" id="GO:0000932">
    <property type="term" value="C:P-body"/>
    <property type="evidence" value="ECO:0007669"/>
    <property type="project" value="UniProtKB-SubCell"/>
</dbReference>
<keyword evidence="3" id="KW-0963">Cytoplasm</keyword>
<evidence type="ECO:0000313" key="12">
    <source>
        <dbReference type="EMBL" id="PAA74447.1"/>
    </source>
</evidence>
<dbReference type="Pfam" id="PF21289">
    <property type="entry name" value="EDC4_C"/>
    <property type="match status" value="1"/>
</dbReference>
<comment type="caution">
    <text evidence="12">The sequence shown here is derived from an EMBL/GenBank/DDBJ whole genome shotgun (WGS) entry which is preliminary data.</text>
</comment>
<dbReference type="InterPro" id="IPR032401">
    <property type="entry name" value="EDC4_WD40"/>
</dbReference>
<keyword evidence="6 8" id="KW-0175">Coiled coil</keyword>
<feature type="repeat" description="WD" evidence="7">
    <location>
        <begin position="251"/>
        <end position="285"/>
    </location>
</feature>
<dbReference type="Pfam" id="PF16529">
    <property type="entry name" value="Ge1_WD40"/>
    <property type="match status" value="1"/>
</dbReference>
<evidence type="ECO:0000256" key="4">
    <source>
        <dbReference type="ARBA" id="ARBA00022574"/>
    </source>
</evidence>